<evidence type="ECO:0000313" key="3">
    <source>
        <dbReference type="EMBL" id="RDY59976.1"/>
    </source>
</evidence>
<reference evidence="3 4" key="1">
    <citation type="submission" date="2018-08" db="EMBL/GenBank/DDBJ databases">
        <title>Muricauda nanhaiensis sp. nov., isolated from seawater of the South China Sea.</title>
        <authorList>
            <person name="Dang Y."/>
        </authorList>
    </citation>
    <scope>NUCLEOTIDE SEQUENCE [LARGE SCALE GENOMIC DNA]</scope>
    <source>
        <strain evidence="3 4">SM1704</strain>
    </source>
</reference>
<evidence type="ECO:0000313" key="4">
    <source>
        <dbReference type="Proteomes" id="UP000261828"/>
    </source>
</evidence>
<keyword evidence="1" id="KW-0812">Transmembrane</keyword>
<dbReference type="Pfam" id="PF04397">
    <property type="entry name" value="LytTR"/>
    <property type="match status" value="1"/>
</dbReference>
<feature type="transmembrane region" description="Helical" evidence="1">
    <location>
        <begin position="20"/>
        <end position="40"/>
    </location>
</feature>
<feature type="transmembrane region" description="Helical" evidence="1">
    <location>
        <begin position="52"/>
        <end position="73"/>
    </location>
</feature>
<dbReference type="Proteomes" id="UP000261828">
    <property type="component" value="Unassembled WGS sequence"/>
</dbReference>
<dbReference type="AlphaFoldDB" id="A0A371JR73"/>
<dbReference type="GO" id="GO:0003677">
    <property type="term" value="F:DNA binding"/>
    <property type="evidence" value="ECO:0007669"/>
    <property type="project" value="InterPro"/>
</dbReference>
<dbReference type="SMART" id="SM00850">
    <property type="entry name" value="LytTR"/>
    <property type="match status" value="1"/>
</dbReference>
<gene>
    <name evidence="3" type="ORF">DX873_11560</name>
</gene>
<dbReference type="Gene3D" id="2.40.50.1020">
    <property type="entry name" value="LytTr DNA-binding domain"/>
    <property type="match status" value="1"/>
</dbReference>
<protein>
    <submittedName>
        <fullName evidence="3">LytTR family transcriptional regulator</fullName>
    </submittedName>
</protein>
<feature type="transmembrane region" description="Helical" evidence="1">
    <location>
        <begin position="94"/>
        <end position="112"/>
    </location>
</feature>
<comment type="caution">
    <text evidence="3">The sequence shown here is derived from an EMBL/GenBank/DDBJ whole genome shotgun (WGS) entry which is preliminary data.</text>
</comment>
<sequence length="284" mass="33175">MDFLKRNRKNKIQTGNQDLLFRRPYIGLITFTITFLNFLITYNLRNVETTYVAYFGVDLIITYLTIIFYALGIRVLDKKVPLEEDFLKRIMYQFTLHTISVVIFNILLNELFDNIFFGGGLLSLSFGYYTQDVPLAVVFVLLFHSIYFALYLVSERGKKQQMNLSNKRIKVLDGNANIFISFDEILCIYSEYGGTFVITNDLNKYGTEKTLKDFEEVLPHNFYRANRQIIISLSAIDGYQSSTYGKIEVMLKPLKPLQMPETIFISRDKASSFRSWFRRANNIQ</sequence>
<feature type="transmembrane region" description="Helical" evidence="1">
    <location>
        <begin position="132"/>
        <end position="153"/>
    </location>
</feature>
<proteinExistence type="predicted"/>
<feature type="domain" description="HTH LytTR-type" evidence="2">
    <location>
        <begin position="175"/>
        <end position="278"/>
    </location>
</feature>
<organism evidence="3 4">
    <name type="scientific">Flagellimonas nanhaiensis</name>
    <dbReference type="NCBI Taxonomy" id="2292706"/>
    <lineage>
        <taxon>Bacteria</taxon>
        <taxon>Pseudomonadati</taxon>
        <taxon>Bacteroidota</taxon>
        <taxon>Flavobacteriia</taxon>
        <taxon>Flavobacteriales</taxon>
        <taxon>Flavobacteriaceae</taxon>
        <taxon>Flagellimonas</taxon>
    </lineage>
</organism>
<accession>A0A371JR73</accession>
<keyword evidence="4" id="KW-1185">Reference proteome</keyword>
<keyword evidence="1" id="KW-1133">Transmembrane helix</keyword>
<dbReference type="EMBL" id="QTJX01000002">
    <property type="protein sequence ID" value="RDY59976.1"/>
    <property type="molecule type" value="Genomic_DNA"/>
</dbReference>
<dbReference type="OrthoDB" id="1426980at2"/>
<keyword evidence="1" id="KW-0472">Membrane</keyword>
<evidence type="ECO:0000259" key="2">
    <source>
        <dbReference type="SMART" id="SM00850"/>
    </source>
</evidence>
<evidence type="ECO:0000256" key="1">
    <source>
        <dbReference type="SAM" id="Phobius"/>
    </source>
</evidence>
<name>A0A371JR73_9FLAO</name>
<dbReference type="InterPro" id="IPR007492">
    <property type="entry name" value="LytTR_DNA-bd_dom"/>
</dbReference>